<organism evidence="7 8">
    <name type="scientific">Enteractinococcus coprophilus</name>
    <dbReference type="NCBI Taxonomy" id="1027633"/>
    <lineage>
        <taxon>Bacteria</taxon>
        <taxon>Bacillati</taxon>
        <taxon>Actinomycetota</taxon>
        <taxon>Actinomycetes</taxon>
        <taxon>Micrococcales</taxon>
        <taxon>Micrococcaceae</taxon>
    </lineage>
</organism>
<dbReference type="InterPro" id="IPR015422">
    <property type="entry name" value="PyrdxlP-dep_Trfase_small"/>
</dbReference>
<evidence type="ECO:0000256" key="2">
    <source>
        <dbReference type="ARBA" id="ARBA00009077"/>
    </source>
</evidence>
<proteinExistence type="inferred from homology"/>
<evidence type="ECO:0000256" key="4">
    <source>
        <dbReference type="ARBA" id="ARBA00022898"/>
    </source>
</evidence>
<dbReference type="Gene3D" id="3.40.640.10">
    <property type="entry name" value="Type I PLP-dependent aspartate aminotransferase-like (Major domain)"/>
    <property type="match status" value="1"/>
</dbReference>
<dbReference type="CDD" id="cd00614">
    <property type="entry name" value="CGS_like"/>
    <property type="match status" value="1"/>
</dbReference>
<accession>A0A543AF48</accession>
<keyword evidence="8" id="KW-1185">Reference proteome</keyword>
<evidence type="ECO:0000256" key="5">
    <source>
        <dbReference type="PIRSR" id="PIRSR001434-2"/>
    </source>
</evidence>
<dbReference type="SUPFAM" id="SSF53383">
    <property type="entry name" value="PLP-dependent transferases"/>
    <property type="match status" value="1"/>
</dbReference>
<name>A0A543AF48_9MICC</name>
<dbReference type="PANTHER" id="PTHR43797:SF2">
    <property type="entry name" value="HOMOCYSTEINE_CYSTEINE SYNTHASE"/>
    <property type="match status" value="1"/>
</dbReference>
<dbReference type="PANTHER" id="PTHR43797">
    <property type="entry name" value="HOMOCYSTEINE/CYSTEINE SYNTHASE"/>
    <property type="match status" value="1"/>
</dbReference>
<evidence type="ECO:0000256" key="1">
    <source>
        <dbReference type="ARBA" id="ARBA00001933"/>
    </source>
</evidence>
<feature type="modified residue" description="N6-(pyridoxal phosphate)lysine" evidence="5">
    <location>
        <position position="216"/>
    </location>
</feature>
<comment type="caution">
    <text evidence="7">The sequence shown here is derived from an EMBL/GenBank/DDBJ whole genome shotgun (WGS) entry which is preliminary data.</text>
</comment>
<evidence type="ECO:0000256" key="3">
    <source>
        <dbReference type="ARBA" id="ARBA00022679"/>
    </source>
</evidence>
<gene>
    <name evidence="7" type="ORF">FB556_1679</name>
</gene>
<dbReference type="GO" id="GO:0071269">
    <property type="term" value="P:L-homocysteine biosynthetic process"/>
    <property type="evidence" value="ECO:0007669"/>
    <property type="project" value="TreeGrafter"/>
</dbReference>
<reference evidence="7 8" key="1">
    <citation type="submission" date="2019-06" db="EMBL/GenBank/DDBJ databases">
        <title>Sequencing the genomes of 1000 actinobacteria strains.</title>
        <authorList>
            <person name="Klenk H.-P."/>
        </authorList>
    </citation>
    <scope>NUCLEOTIDE SEQUENCE [LARGE SCALE GENOMIC DNA]</scope>
    <source>
        <strain evidence="7 8">DSM 24083</strain>
    </source>
</reference>
<dbReference type="FunFam" id="3.40.640.10:FF:000035">
    <property type="entry name" value="O-succinylhomoserine sulfhydrylase"/>
    <property type="match status" value="1"/>
</dbReference>
<dbReference type="GO" id="GO:0019346">
    <property type="term" value="P:transsulfuration"/>
    <property type="evidence" value="ECO:0007669"/>
    <property type="project" value="InterPro"/>
</dbReference>
<dbReference type="Gene3D" id="3.90.1150.10">
    <property type="entry name" value="Aspartate Aminotransferase, domain 1"/>
    <property type="match status" value="1"/>
</dbReference>
<dbReference type="EMBL" id="VFOU01000003">
    <property type="protein sequence ID" value="TQL71208.1"/>
    <property type="molecule type" value="Genomic_DNA"/>
</dbReference>
<dbReference type="GO" id="GO:0003961">
    <property type="term" value="F:O-acetylhomoserine aminocarboxypropyltransferase activity"/>
    <property type="evidence" value="ECO:0007669"/>
    <property type="project" value="TreeGrafter"/>
</dbReference>
<dbReference type="InterPro" id="IPR000277">
    <property type="entry name" value="Cys/Met-Metab_PyrdxlP-dep_enz"/>
</dbReference>
<dbReference type="PIRSF" id="PIRSF001434">
    <property type="entry name" value="CGS"/>
    <property type="match status" value="1"/>
</dbReference>
<dbReference type="GO" id="GO:0004124">
    <property type="term" value="F:cysteine synthase activity"/>
    <property type="evidence" value="ECO:0007669"/>
    <property type="project" value="TreeGrafter"/>
</dbReference>
<evidence type="ECO:0000256" key="6">
    <source>
        <dbReference type="RuleBase" id="RU362118"/>
    </source>
</evidence>
<dbReference type="InterPro" id="IPR015421">
    <property type="entry name" value="PyrdxlP-dep_Trfase_major"/>
</dbReference>
<evidence type="ECO:0000313" key="7">
    <source>
        <dbReference type="EMBL" id="TQL71208.1"/>
    </source>
</evidence>
<comment type="cofactor">
    <cofactor evidence="1 6">
        <name>pyridoxal 5'-phosphate</name>
        <dbReference type="ChEBI" id="CHEBI:597326"/>
    </cofactor>
</comment>
<dbReference type="GO" id="GO:0006535">
    <property type="term" value="P:cysteine biosynthetic process from serine"/>
    <property type="evidence" value="ECO:0007669"/>
    <property type="project" value="TreeGrafter"/>
</dbReference>
<keyword evidence="3" id="KW-0808">Transferase</keyword>
<dbReference type="InterPro" id="IPR006235">
    <property type="entry name" value="OAc-hSer/O-AcSer_sulfhydrylase"/>
</dbReference>
<dbReference type="GO" id="GO:0005737">
    <property type="term" value="C:cytoplasm"/>
    <property type="evidence" value="ECO:0007669"/>
    <property type="project" value="TreeGrafter"/>
</dbReference>
<dbReference type="NCBIfam" id="TIGR01326">
    <property type="entry name" value="OAH_OAS_sulfhy"/>
    <property type="match status" value="1"/>
</dbReference>
<dbReference type="Proteomes" id="UP000319746">
    <property type="component" value="Unassembled WGS sequence"/>
</dbReference>
<dbReference type="InterPro" id="IPR015424">
    <property type="entry name" value="PyrdxlP-dep_Trfase"/>
</dbReference>
<keyword evidence="4 5" id="KW-0663">Pyridoxal phosphate</keyword>
<evidence type="ECO:0000313" key="8">
    <source>
        <dbReference type="Proteomes" id="UP000319746"/>
    </source>
</evidence>
<dbReference type="Pfam" id="PF01053">
    <property type="entry name" value="Cys_Met_Meta_PP"/>
    <property type="match status" value="1"/>
</dbReference>
<dbReference type="AlphaFoldDB" id="A0A543AF48"/>
<comment type="similarity">
    <text evidence="2 6">Belongs to the trans-sulfuration enzymes family.</text>
</comment>
<dbReference type="GO" id="GO:0030170">
    <property type="term" value="F:pyridoxal phosphate binding"/>
    <property type="evidence" value="ECO:0007669"/>
    <property type="project" value="InterPro"/>
</dbReference>
<protein>
    <submittedName>
        <fullName evidence="7">O-acetylhomoserine sulfhydrylase</fullName>
    </submittedName>
</protein>
<sequence>MAQRDIADQSTWGLATRQIHAGMDVDSEYGATQLPIYQTTSFNFPDTAVAAGRFALSELGPIYSRITNPTTDAVENKIAALEGGVGAVLLSSGQSATTLSVLNVAGAGDSVVVSASLYGGTQNLFKHTLPRLGIETIFIQDPHNIEEWRNAIKDNTKAVFAEVLGNPKADVLDLRAVSDVAHAAGIPVIIDSTLTPPTVFRPFEHGADIVIHSATKYLSGHANVLGGVIVDSGNFDWTADPEKFPWFNEPDESYHGLVFGTDFGPNGPLGANLSYILRIRTQLLRDMGNAASPFNAFLINLGIETLSLRMERHLENAQRVAEWLEAHSQVENVQYAGLKSSPWYDRAQQLMPNGTSGIVAFNIVGGKAAGQKFAESLTLHKLVANLGDVRSLVVHPATTTHAQLSEAEQQAAGVSPSLVRLSVGLENIEDILDDLQSGFDAAATV</sequence>